<name>A0ABD3I048_9MARC</name>
<evidence type="ECO:0000256" key="1">
    <source>
        <dbReference type="SAM" id="MobiDB-lite"/>
    </source>
</evidence>
<keyword evidence="3" id="KW-1185">Reference proteome</keyword>
<feature type="region of interest" description="Disordered" evidence="1">
    <location>
        <begin position="798"/>
        <end position="818"/>
    </location>
</feature>
<evidence type="ECO:0000313" key="3">
    <source>
        <dbReference type="Proteomes" id="UP001633002"/>
    </source>
</evidence>
<organism evidence="2 3">
    <name type="scientific">Riccia sorocarpa</name>
    <dbReference type="NCBI Taxonomy" id="122646"/>
    <lineage>
        <taxon>Eukaryota</taxon>
        <taxon>Viridiplantae</taxon>
        <taxon>Streptophyta</taxon>
        <taxon>Embryophyta</taxon>
        <taxon>Marchantiophyta</taxon>
        <taxon>Marchantiopsida</taxon>
        <taxon>Marchantiidae</taxon>
        <taxon>Marchantiales</taxon>
        <taxon>Ricciaceae</taxon>
        <taxon>Riccia</taxon>
    </lineage>
</organism>
<reference evidence="2 3" key="1">
    <citation type="submission" date="2024-09" db="EMBL/GenBank/DDBJ databases">
        <title>Chromosome-scale assembly of Riccia sorocarpa.</title>
        <authorList>
            <person name="Paukszto L."/>
        </authorList>
    </citation>
    <scope>NUCLEOTIDE SEQUENCE [LARGE SCALE GENOMIC DNA]</scope>
    <source>
        <strain evidence="2">LP-2024</strain>
        <tissue evidence="2">Aerial parts of the thallus</tissue>
    </source>
</reference>
<evidence type="ECO:0000313" key="2">
    <source>
        <dbReference type="EMBL" id="KAL3696157.1"/>
    </source>
</evidence>
<dbReference type="EMBL" id="JBJQOH010000002">
    <property type="protein sequence ID" value="KAL3696157.1"/>
    <property type="molecule type" value="Genomic_DNA"/>
</dbReference>
<protein>
    <submittedName>
        <fullName evidence="2">Uncharacterized protein</fullName>
    </submittedName>
</protein>
<dbReference type="AlphaFoldDB" id="A0ABD3I048"/>
<comment type="caution">
    <text evidence="2">The sequence shown here is derived from an EMBL/GenBank/DDBJ whole genome shotgun (WGS) entry which is preliminary data.</text>
</comment>
<feature type="compositionally biased region" description="Basic and acidic residues" evidence="1">
    <location>
        <begin position="1002"/>
        <end position="1018"/>
    </location>
</feature>
<gene>
    <name evidence="2" type="ORF">R1sor_010233</name>
</gene>
<sequence>MEKQAFHAEWGRLKVSGRPLLTGATAGRSQLMLVACRTSPCLVHLFEDSNLVWIWRFPADPVFLLLGPAFRHQHVESIAGESKSSDSSSLLVITSDGRVWLLHYCKQYAFAKERFTEKKKEAVPEQLQKAVQEMLDGSDIRSLYGEKSFQSKLGDNLQSNATHGSQKSGLLYRGGAPNKRDEALVNPVGLDSVWKKVSGKTFERVDNKFKPKMVSEDEFLCYVPGTLAAAWGPNDTVALLGVSGTPKLVRVGSSGLPPHTFVESGIVNGHSFLGRESSCFLVASMMASAQDNADEQPEGHVTPLFQEKLFKKLFDCSETSSATSGILHGDSRGNLYTSLISPELEPFQTKLLCDFGQPIMAAFAIPATAASLKRDKSGSQEDHQTRKLHGCFLLLIGQLGKVILITGVKETGMQADNGPFWPPSRSFSWSCKNNSLTTTQLSERSLSFHEWEVFSPVTTACMLGPYRLCYCTRSEVFYTDLLENDEVQIYPHQRKTSAEPKDPVSLSLLKLSQKLQSSASDDFSRELQFKKELSSQKVSLGDPVLAVVGKGVSVRVGASSRPLVALTARGRLLSVEVSNHVSSRAVGVAEGIPKSWRSAVSRMEAKIQDLLRVVGEAADSTRVIKNHSSAINLALKELSGALLLAREISLYKMTVRRSDTSLVGERPAGKISSCVTVTDHTPVLVSPEILSFGPKSGRRLPVSSFHSRKVKIAMKLCNQSRHFLSPHWSLLLELRPGNSAQSVQVSFPINAGLGLPVGAEFMHEFVAQIPGKGLGPISLCVFLCHHQNYHHLIAQAEPHEKGVDPSSRKLGDISSNSGSLELSRSSGSVSVVLSRYRIDLLSLSEVTAPRLGIDTRVHFSGPDGRANWDVSAVNEDLSLGKFSSRLTLGSVRSTPSVETKDISRLLPELYLDDLLKRGVPSKDGQRISISVYDTGTASVSFSVGKDGGDCTVVEIALESSSLLLGSYLREALLWRLDHCKDIFILKECYPWQQTANVRTRARDADKYGGIDSPGERSEQSPAESLPGNAMDAVMEITDRLPVISELWKDVIKSPERAELSSLLKETHAAMRDVMLVYKSCREGG</sequence>
<proteinExistence type="predicted"/>
<feature type="region of interest" description="Disordered" evidence="1">
    <location>
        <begin position="1002"/>
        <end position="1027"/>
    </location>
</feature>
<accession>A0ABD3I048</accession>
<dbReference type="Proteomes" id="UP001633002">
    <property type="component" value="Unassembled WGS sequence"/>
</dbReference>
<feature type="compositionally biased region" description="Basic and acidic residues" evidence="1">
    <location>
        <begin position="798"/>
        <end position="811"/>
    </location>
</feature>